<dbReference type="PANTHER" id="PTHR43685:SF3">
    <property type="entry name" value="SLR2126 PROTEIN"/>
    <property type="match status" value="1"/>
</dbReference>
<organism evidence="2">
    <name type="scientific">Desulfacinum infernum</name>
    <dbReference type="NCBI Taxonomy" id="35837"/>
    <lineage>
        <taxon>Bacteria</taxon>
        <taxon>Pseudomonadati</taxon>
        <taxon>Thermodesulfobacteriota</taxon>
        <taxon>Syntrophobacteria</taxon>
        <taxon>Syntrophobacterales</taxon>
        <taxon>Syntrophobacteraceae</taxon>
        <taxon>Desulfacinum</taxon>
    </lineage>
</organism>
<dbReference type="EMBL" id="DSTK01000037">
    <property type="protein sequence ID" value="HFK98178.1"/>
    <property type="molecule type" value="Genomic_DNA"/>
</dbReference>
<protein>
    <submittedName>
        <fullName evidence="2">Glycosyltransferase family 2 protein</fullName>
    </submittedName>
</protein>
<dbReference type="Gene3D" id="3.90.550.10">
    <property type="entry name" value="Spore Coat Polysaccharide Biosynthesis Protein SpsA, Chain A"/>
    <property type="match status" value="1"/>
</dbReference>
<comment type="caution">
    <text evidence="2">The sequence shown here is derived from an EMBL/GenBank/DDBJ whole genome shotgun (WGS) entry which is preliminary data.</text>
</comment>
<gene>
    <name evidence="2" type="ORF">ENS06_12770</name>
</gene>
<accession>A0A832A400</accession>
<feature type="domain" description="Glycosyltransferase 2-like" evidence="1">
    <location>
        <begin position="68"/>
        <end position="174"/>
    </location>
</feature>
<dbReference type="SUPFAM" id="SSF53448">
    <property type="entry name" value="Nucleotide-diphospho-sugar transferases"/>
    <property type="match status" value="1"/>
</dbReference>
<dbReference type="AlphaFoldDB" id="A0A832A400"/>
<dbReference type="Pfam" id="PF00535">
    <property type="entry name" value="Glycos_transf_2"/>
    <property type="match status" value="1"/>
</dbReference>
<evidence type="ECO:0000259" key="1">
    <source>
        <dbReference type="Pfam" id="PF00535"/>
    </source>
</evidence>
<dbReference type="GO" id="GO:0016740">
    <property type="term" value="F:transferase activity"/>
    <property type="evidence" value="ECO:0007669"/>
    <property type="project" value="UniProtKB-KW"/>
</dbReference>
<dbReference type="InterPro" id="IPR050834">
    <property type="entry name" value="Glycosyltransf_2"/>
</dbReference>
<sequence>MPKDGACRGGVVFQIGTFSAAFPHGLSPRIPAMKSFLPRHGLEIFCPRRFPFALLHWRRSMAIPPQLSVIIPTYNRASILTETLKALLTTQQGDVPPWEILVVDDGSTDETPSVLESMQRLYPSRLRAFRQPNLKQGAARNLAMRHARGHLFVFLGDDIVPSPHFLERHWRGFVSRGKPPRHGLIGRTLWHPRIGPSPFRQWINEWGLQFGFQLIQDPENVPFNFFYTSNLSFSRDLYDDFGGFDESFDQYGWEDIELGYRYMQKGGMRLRYDSEAVAYHDHNITVKSFCRRQYHVGFSAVRFGELYPELRSFLHLQENGRRFLWVTFLGMPLAAVLSWCDERLGWMPLRLTAVLMRGYYVRGMMAARRDKGRQKRLGA</sequence>
<dbReference type="InterPro" id="IPR001173">
    <property type="entry name" value="Glyco_trans_2-like"/>
</dbReference>
<dbReference type="CDD" id="cd00761">
    <property type="entry name" value="Glyco_tranf_GTA_type"/>
    <property type="match status" value="1"/>
</dbReference>
<keyword evidence="2" id="KW-0808">Transferase</keyword>
<dbReference type="PANTHER" id="PTHR43685">
    <property type="entry name" value="GLYCOSYLTRANSFERASE"/>
    <property type="match status" value="1"/>
</dbReference>
<dbReference type="InterPro" id="IPR029044">
    <property type="entry name" value="Nucleotide-diphossugar_trans"/>
</dbReference>
<name>A0A832A400_9BACT</name>
<proteinExistence type="predicted"/>
<evidence type="ECO:0000313" key="2">
    <source>
        <dbReference type="EMBL" id="HFK98178.1"/>
    </source>
</evidence>
<reference evidence="2" key="1">
    <citation type="journal article" date="2020" name="mSystems">
        <title>Genome- and Community-Level Interaction Insights into Carbon Utilization and Element Cycling Functions of Hydrothermarchaeota in Hydrothermal Sediment.</title>
        <authorList>
            <person name="Zhou Z."/>
            <person name="Liu Y."/>
            <person name="Xu W."/>
            <person name="Pan J."/>
            <person name="Luo Z.H."/>
            <person name="Li M."/>
        </authorList>
    </citation>
    <scope>NUCLEOTIDE SEQUENCE [LARGE SCALE GENOMIC DNA]</scope>
    <source>
        <strain evidence="2">SpSt-456</strain>
    </source>
</reference>